<evidence type="ECO:0008006" key="3">
    <source>
        <dbReference type="Google" id="ProtNLM"/>
    </source>
</evidence>
<protein>
    <recommendedName>
        <fullName evidence="3">DUF1795 domain-containing protein</fullName>
    </recommendedName>
</protein>
<evidence type="ECO:0000313" key="2">
    <source>
        <dbReference type="Proteomes" id="UP000548304"/>
    </source>
</evidence>
<keyword evidence="2" id="KW-1185">Reference proteome</keyword>
<gene>
    <name evidence="1" type="ORF">FHR84_001744</name>
</gene>
<sequence length="170" mass="18455">MATELPIPITFEIPNGWQAADPDRIGAPEAAFVAVHPESQQPHSLASITIDGHVQSEAETLAGTADESVQNVEQLARTVTVTHRSELGTPASPGLGQVLRMSVEINGVERELFQCQIYLALVDVSGPERRAILRLVLTANQQQYTELMDDFQQFVASVAPDESIEAKHGE</sequence>
<accession>A0A852YY02</accession>
<proteinExistence type="predicted"/>
<name>A0A852YY02_9ACTN</name>
<dbReference type="Proteomes" id="UP000548304">
    <property type="component" value="Unassembled WGS sequence"/>
</dbReference>
<dbReference type="Gene3D" id="3.40.1000.10">
    <property type="entry name" value="Mog1/PsbP, alpha/beta/alpha sandwich"/>
    <property type="match status" value="1"/>
</dbReference>
<dbReference type="EMBL" id="JACBYW010000003">
    <property type="protein sequence ID" value="NYH78419.1"/>
    <property type="molecule type" value="Genomic_DNA"/>
</dbReference>
<evidence type="ECO:0000313" key="1">
    <source>
        <dbReference type="EMBL" id="NYH78419.1"/>
    </source>
</evidence>
<dbReference type="RefSeq" id="WP_179534951.1">
    <property type="nucleotide sequence ID" value="NZ_JACBYW010000003.1"/>
</dbReference>
<reference evidence="1 2" key="1">
    <citation type="submission" date="2020-07" db="EMBL/GenBank/DDBJ databases">
        <title>Genomic Encyclopedia of Type Strains, Phase III (KMG-III): the genomes of soil and plant-associated and newly described type strains.</title>
        <authorList>
            <person name="Whitman W."/>
        </authorList>
    </citation>
    <scope>NUCLEOTIDE SEQUENCE [LARGE SCALE GENOMIC DNA]</scope>
    <source>
        <strain evidence="1 2">CECT 8576</strain>
    </source>
</reference>
<organism evidence="1 2">
    <name type="scientific">Actinopolyspora biskrensis</name>
    <dbReference type="NCBI Taxonomy" id="1470178"/>
    <lineage>
        <taxon>Bacteria</taxon>
        <taxon>Bacillati</taxon>
        <taxon>Actinomycetota</taxon>
        <taxon>Actinomycetes</taxon>
        <taxon>Actinopolysporales</taxon>
        <taxon>Actinopolysporaceae</taxon>
        <taxon>Actinopolyspora</taxon>
    </lineage>
</organism>
<dbReference type="AlphaFoldDB" id="A0A852YY02"/>
<comment type="caution">
    <text evidence="1">The sequence shown here is derived from an EMBL/GenBank/DDBJ whole genome shotgun (WGS) entry which is preliminary data.</text>
</comment>